<evidence type="ECO:0000256" key="1">
    <source>
        <dbReference type="SAM" id="Phobius"/>
    </source>
</evidence>
<organism evidence="2 3">
    <name type="scientific">Apiospora phragmitis</name>
    <dbReference type="NCBI Taxonomy" id="2905665"/>
    <lineage>
        <taxon>Eukaryota</taxon>
        <taxon>Fungi</taxon>
        <taxon>Dikarya</taxon>
        <taxon>Ascomycota</taxon>
        <taxon>Pezizomycotina</taxon>
        <taxon>Sordariomycetes</taxon>
        <taxon>Xylariomycetidae</taxon>
        <taxon>Amphisphaeriales</taxon>
        <taxon>Apiosporaceae</taxon>
        <taxon>Apiospora</taxon>
    </lineage>
</organism>
<gene>
    <name evidence="2" type="ORF">PG994_005201</name>
</gene>
<keyword evidence="1" id="KW-0812">Transmembrane</keyword>
<evidence type="ECO:0000313" key="2">
    <source>
        <dbReference type="EMBL" id="KAK8074302.1"/>
    </source>
</evidence>
<keyword evidence="1" id="KW-1133">Transmembrane helix</keyword>
<protein>
    <submittedName>
        <fullName evidence="2">Uncharacterized protein</fullName>
    </submittedName>
</protein>
<name>A0ABR1VU02_9PEZI</name>
<dbReference type="Proteomes" id="UP001480595">
    <property type="component" value="Unassembled WGS sequence"/>
</dbReference>
<keyword evidence="3" id="KW-1185">Reference proteome</keyword>
<comment type="caution">
    <text evidence="2">The sequence shown here is derived from an EMBL/GenBank/DDBJ whole genome shotgun (WGS) entry which is preliminary data.</text>
</comment>
<keyword evidence="1" id="KW-0472">Membrane</keyword>
<dbReference type="GeneID" id="92089673"/>
<proteinExistence type="predicted"/>
<dbReference type="RefSeq" id="XP_066718777.1">
    <property type="nucleotide sequence ID" value="XM_066856610.1"/>
</dbReference>
<sequence>MSRSSSSINGTPFAALRRDPRHDEFARLADEHMKHDLEQSDRDCLYKAASRVSVPATLGTLVGLGLGLYAAVRLRRARADVFRAFRAAERPTHVVFAGGGKNPFAMDISTNAHTEPVPDITPFIQPSRFGDYATYFFFGLGGTILGGELGFLLGSWSAARLISKDPARKGRVENAYRKFRADLLKREANQLEAGGPVF</sequence>
<accession>A0ABR1VU02</accession>
<feature type="transmembrane region" description="Helical" evidence="1">
    <location>
        <begin position="52"/>
        <end position="72"/>
    </location>
</feature>
<dbReference type="EMBL" id="JAQQWL010000005">
    <property type="protein sequence ID" value="KAK8074302.1"/>
    <property type="molecule type" value="Genomic_DNA"/>
</dbReference>
<evidence type="ECO:0000313" key="3">
    <source>
        <dbReference type="Proteomes" id="UP001480595"/>
    </source>
</evidence>
<reference evidence="2 3" key="1">
    <citation type="submission" date="2023-01" db="EMBL/GenBank/DDBJ databases">
        <title>Analysis of 21 Apiospora genomes using comparative genomics revels a genus with tremendous synthesis potential of carbohydrate active enzymes and secondary metabolites.</title>
        <authorList>
            <person name="Sorensen T."/>
        </authorList>
    </citation>
    <scope>NUCLEOTIDE SEQUENCE [LARGE SCALE GENOMIC DNA]</scope>
    <source>
        <strain evidence="2 3">CBS 135458</strain>
    </source>
</reference>
<feature type="transmembrane region" description="Helical" evidence="1">
    <location>
        <begin position="135"/>
        <end position="159"/>
    </location>
</feature>